<sequence>MVNRPKRHPDIVWRVEKGREARIVEALAAGEEVSDLGSVILIISGMMHQLNLVGGRIWSLCDGHRTEEEIVAALATEFDAEPEELRADVAEFIADLRGRGWLSDE</sequence>
<reference evidence="4 5" key="1">
    <citation type="submission" date="2019-07" db="EMBL/GenBank/DDBJ databases">
        <title>Insights of Desulfuromonas acetexigens electromicrobiology.</title>
        <authorList>
            <person name="Katuri K."/>
            <person name="Sapireddy V."/>
            <person name="Shaw D.R."/>
            <person name="Saikaly P."/>
        </authorList>
    </citation>
    <scope>NUCLEOTIDE SEQUENCE [LARGE SCALE GENOMIC DNA]</scope>
    <source>
        <strain evidence="4 5">2873</strain>
    </source>
</reference>
<dbReference type="Gene3D" id="1.10.10.1150">
    <property type="entry name" value="Coenzyme PQQ synthesis protein D (PqqD)"/>
    <property type="match status" value="1"/>
</dbReference>
<dbReference type="RefSeq" id="WP_092056631.1">
    <property type="nucleotide sequence ID" value="NZ_FOJJ01000023.1"/>
</dbReference>
<dbReference type="InterPro" id="IPR008792">
    <property type="entry name" value="PQQD"/>
</dbReference>
<dbReference type="GO" id="GO:0048038">
    <property type="term" value="F:quinone binding"/>
    <property type="evidence" value="ECO:0007669"/>
    <property type="project" value="InterPro"/>
</dbReference>
<comment type="pathway">
    <text evidence="1">Cofactor biosynthesis; pyrroloquinoline quinone biosynthesis.</text>
</comment>
<dbReference type="Proteomes" id="UP000317155">
    <property type="component" value="Unassembled WGS sequence"/>
</dbReference>
<dbReference type="InterPro" id="IPR041881">
    <property type="entry name" value="PqqD_sf"/>
</dbReference>
<accession>A0A550JH63</accession>
<dbReference type="InterPro" id="IPR022479">
    <property type="entry name" value="PqqD_bac"/>
</dbReference>
<evidence type="ECO:0000313" key="4">
    <source>
        <dbReference type="EMBL" id="TRO82538.1"/>
    </source>
</evidence>
<protein>
    <submittedName>
        <fullName evidence="4">Pyrroloquinoline quinone biosynthesis peptide chaperone PqqD</fullName>
    </submittedName>
</protein>
<gene>
    <name evidence="4" type="primary">pqqD</name>
    <name evidence="4" type="ORF">FL622_04940</name>
</gene>
<dbReference type="EMBL" id="VJVV01000003">
    <property type="protein sequence ID" value="TRO82538.1"/>
    <property type="molecule type" value="Genomic_DNA"/>
</dbReference>
<evidence type="ECO:0000256" key="2">
    <source>
        <dbReference type="ARBA" id="ARBA00011741"/>
    </source>
</evidence>
<evidence type="ECO:0000256" key="1">
    <source>
        <dbReference type="ARBA" id="ARBA00004886"/>
    </source>
</evidence>
<comment type="subunit">
    <text evidence="2">Monomer. Interacts with PqqE.</text>
</comment>
<keyword evidence="3" id="KW-0884">PQQ biosynthesis</keyword>
<comment type="caution">
    <text evidence="4">The sequence shown here is derived from an EMBL/GenBank/DDBJ whole genome shotgun (WGS) entry which is preliminary data.</text>
</comment>
<keyword evidence="5" id="KW-1185">Reference proteome</keyword>
<dbReference type="AlphaFoldDB" id="A0A550JH63"/>
<evidence type="ECO:0000313" key="5">
    <source>
        <dbReference type="Proteomes" id="UP000317155"/>
    </source>
</evidence>
<dbReference type="OrthoDB" id="5402179at2"/>
<organism evidence="4 5">
    <name type="scientific">Trichloromonas acetexigens</name>
    <dbReference type="NCBI Taxonomy" id="38815"/>
    <lineage>
        <taxon>Bacteria</taxon>
        <taxon>Pseudomonadati</taxon>
        <taxon>Thermodesulfobacteriota</taxon>
        <taxon>Desulfuromonadia</taxon>
        <taxon>Desulfuromonadales</taxon>
        <taxon>Trichloromonadaceae</taxon>
        <taxon>Trichloromonas</taxon>
    </lineage>
</organism>
<name>A0A550JH63_9BACT</name>
<proteinExistence type="predicted"/>
<dbReference type="NCBIfam" id="TIGR03859">
    <property type="entry name" value="PQQ_PqqD"/>
    <property type="match status" value="1"/>
</dbReference>
<dbReference type="UniPathway" id="UPA00539"/>
<evidence type="ECO:0000256" key="3">
    <source>
        <dbReference type="ARBA" id="ARBA00022905"/>
    </source>
</evidence>
<dbReference type="Pfam" id="PF05402">
    <property type="entry name" value="PqqD"/>
    <property type="match status" value="1"/>
</dbReference>
<dbReference type="GO" id="GO:0018189">
    <property type="term" value="P:pyrroloquinoline quinone biosynthetic process"/>
    <property type="evidence" value="ECO:0007669"/>
    <property type="project" value="UniProtKB-UniPathway"/>
</dbReference>